<dbReference type="InterPro" id="IPR001789">
    <property type="entry name" value="Sig_transdc_resp-reg_receiver"/>
</dbReference>
<feature type="domain" description="EAL" evidence="3">
    <location>
        <begin position="316"/>
        <end position="570"/>
    </location>
</feature>
<dbReference type="PROSITE" id="PS50110">
    <property type="entry name" value="RESPONSE_REGULATORY"/>
    <property type="match status" value="1"/>
</dbReference>
<dbReference type="PROSITE" id="PS50887">
    <property type="entry name" value="GGDEF"/>
    <property type="match status" value="1"/>
</dbReference>
<reference evidence="6" key="1">
    <citation type="submission" date="2009-07" db="EMBL/GenBank/DDBJ databases">
        <title>Complete sequence of Methylotenera mobilis JLW8.</title>
        <authorList>
            <consortium name="US DOE Joint Genome Institute"/>
            <person name="Lucas S."/>
            <person name="Copeland A."/>
            <person name="Lapidus A."/>
            <person name="Glavina del Rio T."/>
            <person name="Tice H."/>
            <person name="Bruce D."/>
            <person name="Goodwin L."/>
            <person name="Pitluck S."/>
            <person name="LaButti K.M."/>
            <person name="Clum A."/>
            <person name="Larimer F."/>
            <person name="Land M."/>
            <person name="Hauser L."/>
            <person name="Kyrpides N."/>
            <person name="Mikhailova N."/>
            <person name="Kayluzhnaya M."/>
            <person name="Chistoserdova L."/>
        </authorList>
    </citation>
    <scope>NUCLEOTIDE SEQUENCE [LARGE SCALE GENOMIC DNA]</scope>
    <source>
        <strain evidence="6">JLW8 / ATCC BAA-1282 / DSM 17540</strain>
    </source>
</reference>
<dbReference type="Proteomes" id="UP000002742">
    <property type="component" value="Chromosome"/>
</dbReference>
<evidence type="ECO:0000256" key="1">
    <source>
        <dbReference type="PROSITE-ProRule" id="PRU00169"/>
    </source>
</evidence>
<protein>
    <submittedName>
        <fullName evidence="5">Response regulator receiver modulated diguanylate cyclase/phosphodiesterase</fullName>
    </submittedName>
</protein>
<dbReference type="eggNOG" id="COG5001">
    <property type="taxonomic scope" value="Bacteria"/>
</dbReference>
<dbReference type="SMART" id="SM00052">
    <property type="entry name" value="EAL"/>
    <property type="match status" value="1"/>
</dbReference>
<dbReference type="PROSITE" id="PS50883">
    <property type="entry name" value="EAL"/>
    <property type="match status" value="1"/>
</dbReference>
<dbReference type="SUPFAM" id="SSF141868">
    <property type="entry name" value="EAL domain-like"/>
    <property type="match status" value="1"/>
</dbReference>
<dbReference type="SMART" id="SM00448">
    <property type="entry name" value="REC"/>
    <property type="match status" value="1"/>
</dbReference>
<dbReference type="CDD" id="cd01948">
    <property type="entry name" value="EAL"/>
    <property type="match status" value="1"/>
</dbReference>
<dbReference type="HOGENOM" id="CLU_000445_70_50_4"/>
<dbReference type="InterPro" id="IPR011006">
    <property type="entry name" value="CheY-like_superfamily"/>
</dbReference>
<dbReference type="InterPro" id="IPR000160">
    <property type="entry name" value="GGDEF_dom"/>
</dbReference>
<dbReference type="InterPro" id="IPR043128">
    <property type="entry name" value="Rev_trsase/Diguanyl_cyclase"/>
</dbReference>
<organism evidence="5 6">
    <name type="scientific">Methylotenera mobilis (strain JLW8 / ATCC BAA-1282 / DSM 17540)</name>
    <dbReference type="NCBI Taxonomy" id="583345"/>
    <lineage>
        <taxon>Bacteria</taxon>
        <taxon>Pseudomonadati</taxon>
        <taxon>Pseudomonadota</taxon>
        <taxon>Betaproteobacteria</taxon>
        <taxon>Nitrosomonadales</taxon>
        <taxon>Methylophilaceae</taxon>
        <taxon>Methylotenera</taxon>
    </lineage>
</organism>
<dbReference type="Gene3D" id="3.30.70.270">
    <property type="match status" value="1"/>
</dbReference>
<evidence type="ECO:0000313" key="5">
    <source>
        <dbReference type="EMBL" id="ACT47038.1"/>
    </source>
</evidence>
<feature type="domain" description="GGDEF" evidence="4">
    <location>
        <begin position="172"/>
        <end position="307"/>
    </location>
</feature>
<reference evidence="5 6" key="2">
    <citation type="journal article" date="2011" name="J. Bacteriol.">
        <title>Genomes of three methylotrophs from a single niche uncover genetic and metabolic divergence of Methylophilaceae.</title>
        <authorList>
            <person name="Lapidus A."/>
            <person name="Clum A."/>
            <person name="Labutti K."/>
            <person name="Kaluzhnaya M.G."/>
            <person name="Lim S."/>
            <person name="Beck D.A."/>
            <person name="Glavina Del Rio T."/>
            <person name="Nolan M."/>
            <person name="Mavromatis K."/>
            <person name="Huntemann M."/>
            <person name="Lucas S."/>
            <person name="Lidstrom M.E."/>
            <person name="Ivanova N."/>
            <person name="Chistoserdova L."/>
        </authorList>
    </citation>
    <scope>NUCLEOTIDE SEQUENCE [LARGE SCALE GENOMIC DNA]</scope>
    <source>
        <strain evidence="6">JLW8 / ATCC BAA-1282 / DSM 17540</strain>
    </source>
</reference>
<evidence type="ECO:0000259" key="3">
    <source>
        <dbReference type="PROSITE" id="PS50883"/>
    </source>
</evidence>
<dbReference type="CDD" id="cd01949">
    <property type="entry name" value="GGDEF"/>
    <property type="match status" value="1"/>
</dbReference>
<keyword evidence="6" id="KW-1185">Reference proteome</keyword>
<accession>C6WYR3</accession>
<dbReference type="FunFam" id="3.30.70.270:FF:000001">
    <property type="entry name" value="Diguanylate cyclase domain protein"/>
    <property type="match status" value="1"/>
</dbReference>
<dbReference type="SUPFAM" id="SSF55073">
    <property type="entry name" value="Nucleotide cyclase"/>
    <property type="match status" value="1"/>
</dbReference>
<gene>
    <name evidence="5" type="ordered locus">Mmol_0128</name>
</gene>
<dbReference type="InterPro" id="IPR001633">
    <property type="entry name" value="EAL_dom"/>
</dbReference>
<evidence type="ECO:0000259" key="4">
    <source>
        <dbReference type="PROSITE" id="PS50887"/>
    </source>
</evidence>
<evidence type="ECO:0000313" key="6">
    <source>
        <dbReference type="Proteomes" id="UP000002742"/>
    </source>
</evidence>
<evidence type="ECO:0000259" key="2">
    <source>
        <dbReference type="PROSITE" id="PS50110"/>
    </source>
</evidence>
<dbReference type="EMBL" id="CP001672">
    <property type="protein sequence ID" value="ACT47038.1"/>
    <property type="molecule type" value="Genomic_DNA"/>
</dbReference>
<dbReference type="KEGG" id="mmb:Mmol_0128"/>
<feature type="domain" description="Response regulatory" evidence="2">
    <location>
        <begin position="11"/>
        <end position="128"/>
    </location>
</feature>
<dbReference type="CDD" id="cd00156">
    <property type="entry name" value="REC"/>
    <property type="match status" value="1"/>
</dbReference>
<dbReference type="SMART" id="SM00267">
    <property type="entry name" value="GGDEF"/>
    <property type="match status" value="1"/>
</dbReference>
<dbReference type="GO" id="GO:0003824">
    <property type="term" value="F:catalytic activity"/>
    <property type="evidence" value="ECO:0007669"/>
    <property type="project" value="UniProtKB-ARBA"/>
</dbReference>
<sequence length="578" mass="63677">MGCSMSSKSLTILLVEDNPGDIRLVRELLAADQNESFNLVTADRQETALAILDSQDITAILLDIELPDSSGLNTLLKIHANAPGIPIVVLSSIADEGLAVRSVQQGAQDFLVKGYVDAHQLTRSLRYAIERKRTEERLNHLAHHDSLTGLSNRKHFYDTLKNSIALARRHETKLALLLLDLNGFKAINDTLGHYVGDLLLQGVAQRLRECMRETDCVARIGGDEFTMILSDIYDEEDAAAATSKIIESIGRPFLVDGRVLDVGVSIGIGIYPTDADNLESLVRNADVAMYQAKAEIGVQNTYRFFSTNMNDRATEDRELLKELSSALSQGEFVINYQPQVDVKTGHINGMESLLRWQHPTRGLLLPAAFMNVLESSPLVLEVGWWVLLNVCRQGQAWRETAGTPLVLSVNLSPRQLLQEDFAEQVSAVLAETGLPPHCLELDISEHALWEDEECAYKQVAKLNQLGVRLALDNFGNGRASFYYLRKFPFHAIKLDRRLTQAASASTDGADMARAVIQVAHVFRMKGLAGGVETAAQLDTLRNLSYDDAQGYLYCHPLPTDAATALLERGQHLGPVAAA</sequence>
<dbReference type="InterPro" id="IPR029787">
    <property type="entry name" value="Nucleotide_cyclase"/>
</dbReference>
<feature type="modified residue" description="4-aspartylphosphate" evidence="1">
    <location>
        <position position="63"/>
    </location>
</feature>
<dbReference type="NCBIfam" id="TIGR00254">
    <property type="entry name" value="GGDEF"/>
    <property type="match status" value="1"/>
</dbReference>
<dbReference type="Pfam" id="PF00563">
    <property type="entry name" value="EAL"/>
    <property type="match status" value="1"/>
</dbReference>
<dbReference type="Pfam" id="PF00990">
    <property type="entry name" value="GGDEF"/>
    <property type="match status" value="1"/>
</dbReference>
<dbReference type="AlphaFoldDB" id="C6WYR3"/>
<dbReference type="Gene3D" id="3.40.50.2300">
    <property type="match status" value="1"/>
</dbReference>
<dbReference type="GO" id="GO:0000160">
    <property type="term" value="P:phosphorelay signal transduction system"/>
    <property type="evidence" value="ECO:0007669"/>
    <property type="project" value="InterPro"/>
</dbReference>
<name>C6WYR3_METML</name>
<dbReference type="InterPro" id="IPR035919">
    <property type="entry name" value="EAL_sf"/>
</dbReference>
<dbReference type="PANTHER" id="PTHR44757">
    <property type="entry name" value="DIGUANYLATE CYCLASE DGCP"/>
    <property type="match status" value="1"/>
</dbReference>
<dbReference type="SUPFAM" id="SSF52172">
    <property type="entry name" value="CheY-like"/>
    <property type="match status" value="1"/>
</dbReference>
<proteinExistence type="predicted"/>
<keyword evidence="1" id="KW-0597">Phosphoprotein</keyword>
<dbReference type="Pfam" id="PF00072">
    <property type="entry name" value="Response_reg"/>
    <property type="match status" value="1"/>
</dbReference>
<dbReference type="PANTHER" id="PTHR44757:SF2">
    <property type="entry name" value="BIOFILM ARCHITECTURE MAINTENANCE PROTEIN MBAA"/>
    <property type="match status" value="1"/>
</dbReference>
<dbReference type="STRING" id="583345.Mmol_0128"/>
<dbReference type="InterPro" id="IPR052155">
    <property type="entry name" value="Biofilm_reg_signaling"/>
</dbReference>
<dbReference type="Gene3D" id="3.20.20.450">
    <property type="entry name" value="EAL domain"/>
    <property type="match status" value="1"/>
</dbReference>